<reference evidence="1" key="1">
    <citation type="submission" date="2022-02" db="EMBL/GenBank/DDBJ databases">
        <title>Paenibacillus sp. MBLB1832 Whole Genome Shotgun Sequencing.</title>
        <authorList>
            <person name="Hwang C.Y."/>
            <person name="Cho E.-S."/>
            <person name="Seo M.-J."/>
        </authorList>
    </citation>
    <scope>NUCLEOTIDE SEQUENCE</scope>
    <source>
        <strain evidence="1">MBLB1832</strain>
    </source>
</reference>
<accession>A0AA96LL29</accession>
<dbReference type="KEGG" id="proo:MJB10_18370"/>
<organism evidence="1 2">
    <name type="scientific">Paenibacillus roseopurpureus</name>
    <dbReference type="NCBI Taxonomy" id="2918901"/>
    <lineage>
        <taxon>Bacteria</taxon>
        <taxon>Bacillati</taxon>
        <taxon>Bacillota</taxon>
        <taxon>Bacilli</taxon>
        <taxon>Bacillales</taxon>
        <taxon>Paenibacillaceae</taxon>
        <taxon>Paenibacillus</taxon>
    </lineage>
</organism>
<proteinExistence type="predicted"/>
<sequence length="78" mass="9017">MWKLMLHTEQFDIHMHEAELVLRISIYAGEQAAPVTVHMSYADLTEMLHTLLEINRTFRGDISFFLAKTLSDKPLRGS</sequence>
<dbReference type="AlphaFoldDB" id="A0AA96LL29"/>
<keyword evidence="2" id="KW-1185">Reference proteome</keyword>
<dbReference type="EMBL" id="CP130319">
    <property type="protein sequence ID" value="WNR43066.1"/>
    <property type="molecule type" value="Genomic_DNA"/>
</dbReference>
<name>A0AA96LL29_9BACL</name>
<dbReference type="RefSeq" id="WP_314797021.1">
    <property type="nucleotide sequence ID" value="NZ_CP130319.1"/>
</dbReference>
<evidence type="ECO:0000313" key="2">
    <source>
        <dbReference type="Proteomes" id="UP001304650"/>
    </source>
</evidence>
<evidence type="ECO:0000313" key="1">
    <source>
        <dbReference type="EMBL" id="WNR43066.1"/>
    </source>
</evidence>
<protein>
    <submittedName>
        <fullName evidence="1">Uncharacterized protein</fullName>
    </submittedName>
</protein>
<dbReference type="Proteomes" id="UP001304650">
    <property type="component" value="Chromosome"/>
</dbReference>
<gene>
    <name evidence="1" type="ORF">MJB10_18370</name>
</gene>